<dbReference type="Proteomes" id="UP000029481">
    <property type="component" value="Chromosome"/>
</dbReference>
<dbReference type="RefSeq" id="WP_038479614.1">
    <property type="nucleotide sequence ID" value="NZ_CP009451.1"/>
</dbReference>
<dbReference type="OrthoDB" id="9783876at2"/>
<dbReference type="InterPro" id="IPR018062">
    <property type="entry name" value="HTH_AraC-typ_CS"/>
</dbReference>
<evidence type="ECO:0000313" key="6">
    <source>
        <dbReference type="Proteomes" id="UP000029481"/>
    </source>
</evidence>
<dbReference type="PRINTS" id="PR00032">
    <property type="entry name" value="HTHARAC"/>
</dbReference>
<keyword evidence="3" id="KW-0804">Transcription</keyword>
<sequence length="321" mass="35366">MLESPLYLRDSTAMHTDPFSEILKFADAESLVTGGFTAGGDWALHFPPPDKIKFFAIVKGSCWVMLEGHPEPIHFCTGDVGLLNARRAFIVASSPEIKPVDAMSVFKAGERNYAALGEGKEFEYMGGHVLLDPNRGQMLAQVLPQWIHIPAASPQAASFRWLLDRLIAERETALPGTQLASAQLSQLLFIQILRAHLQTSSSLPAGLLRALGDARLAPALQLIHANPARNWRLEDLAKACAMSRTTFAEYFRNVSGITPVAYLTQWRMRLAEKALREQADQIAMVAQSLGYTSESAFSNAFKRETGLSPKTWRNAARNTVS</sequence>
<proteinExistence type="predicted"/>
<dbReference type="InterPro" id="IPR018060">
    <property type="entry name" value="HTH_AraC"/>
</dbReference>
<keyword evidence="2" id="KW-0238">DNA-binding</keyword>
<dbReference type="GO" id="GO:0043565">
    <property type="term" value="F:sequence-specific DNA binding"/>
    <property type="evidence" value="ECO:0007669"/>
    <property type="project" value="InterPro"/>
</dbReference>
<dbReference type="InterPro" id="IPR020449">
    <property type="entry name" value="Tscrpt_reg_AraC-type_HTH"/>
</dbReference>
<evidence type="ECO:0000256" key="1">
    <source>
        <dbReference type="ARBA" id="ARBA00023015"/>
    </source>
</evidence>
<dbReference type="InterPro" id="IPR009057">
    <property type="entry name" value="Homeodomain-like_sf"/>
</dbReference>
<name>A0A089Q731_9ENTR</name>
<reference evidence="5 6" key="1">
    <citation type="submission" date="2014-09" db="EMBL/GenBank/DDBJ databases">
        <title>Cedecea neteri SSMD04 Genome Sequencing.</title>
        <authorList>
            <person name="Tan J.-Y."/>
        </authorList>
    </citation>
    <scope>NUCLEOTIDE SEQUENCE [LARGE SCALE GENOMIC DNA]</scope>
    <source>
        <strain evidence="5 6">SSMD04</strain>
    </source>
</reference>
<dbReference type="PANTHER" id="PTHR46796">
    <property type="entry name" value="HTH-TYPE TRANSCRIPTIONAL ACTIVATOR RHAS-RELATED"/>
    <property type="match status" value="1"/>
</dbReference>
<dbReference type="SMART" id="SM00342">
    <property type="entry name" value="HTH_ARAC"/>
    <property type="match status" value="1"/>
</dbReference>
<dbReference type="Gene3D" id="1.10.10.60">
    <property type="entry name" value="Homeodomain-like"/>
    <property type="match status" value="2"/>
</dbReference>
<dbReference type="Pfam" id="PF12852">
    <property type="entry name" value="Cupin_6"/>
    <property type="match status" value="1"/>
</dbReference>
<evidence type="ECO:0000256" key="2">
    <source>
        <dbReference type="ARBA" id="ARBA00023125"/>
    </source>
</evidence>
<dbReference type="SUPFAM" id="SSF46689">
    <property type="entry name" value="Homeodomain-like"/>
    <property type="match status" value="2"/>
</dbReference>
<dbReference type="PROSITE" id="PS00041">
    <property type="entry name" value="HTH_ARAC_FAMILY_1"/>
    <property type="match status" value="1"/>
</dbReference>
<accession>A0A089Q731</accession>
<organism evidence="5 6">
    <name type="scientific">Cedecea neteri</name>
    <dbReference type="NCBI Taxonomy" id="158822"/>
    <lineage>
        <taxon>Bacteria</taxon>
        <taxon>Pseudomonadati</taxon>
        <taxon>Pseudomonadota</taxon>
        <taxon>Gammaproteobacteria</taxon>
        <taxon>Enterobacterales</taxon>
        <taxon>Enterobacteriaceae</taxon>
        <taxon>Cedecea</taxon>
    </lineage>
</organism>
<dbReference type="KEGG" id="cnt:JT31_17040"/>
<dbReference type="PANTHER" id="PTHR46796:SF7">
    <property type="entry name" value="ARAC FAMILY TRANSCRIPTIONAL REGULATOR"/>
    <property type="match status" value="1"/>
</dbReference>
<dbReference type="InterPro" id="IPR050204">
    <property type="entry name" value="AraC_XylS_family_regulators"/>
</dbReference>
<dbReference type="InterPro" id="IPR032783">
    <property type="entry name" value="AraC_lig"/>
</dbReference>
<evidence type="ECO:0000256" key="3">
    <source>
        <dbReference type="ARBA" id="ARBA00023163"/>
    </source>
</evidence>
<dbReference type="GO" id="GO:0003700">
    <property type="term" value="F:DNA-binding transcription factor activity"/>
    <property type="evidence" value="ECO:0007669"/>
    <property type="project" value="InterPro"/>
</dbReference>
<keyword evidence="1" id="KW-0805">Transcription regulation</keyword>
<dbReference type="PROSITE" id="PS01124">
    <property type="entry name" value="HTH_ARAC_FAMILY_2"/>
    <property type="match status" value="1"/>
</dbReference>
<evidence type="ECO:0000259" key="4">
    <source>
        <dbReference type="PROSITE" id="PS01124"/>
    </source>
</evidence>
<protein>
    <submittedName>
        <fullName evidence="5">AraC family transcriptional regulator</fullName>
    </submittedName>
</protein>
<dbReference type="EMBL" id="CP009451">
    <property type="protein sequence ID" value="AIR06254.1"/>
    <property type="molecule type" value="Genomic_DNA"/>
</dbReference>
<keyword evidence="6" id="KW-1185">Reference proteome</keyword>
<feature type="domain" description="HTH araC/xylS-type" evidence="4">
    <location>
        <begin position="217"/>
        <end position="315"/>
    </location>
</feature>
<evidence type="ECO:0000313" key="5">
    <source>
        <dbReference type="EMBL" id="AIR06254.1"/>
    </source>
</evidence>
<dbReference type="AlphaFoldDB" id="A0A089Q731"/>
<dbReference type="Pfam" id="PF12833">
    <property type="entry name" value="HTH_18"/>
    <property type="match status" value="1"/>
</dbReference>
<gene>
    <name evidence="5" type="ORF">JT31_17040</name>
</gene>